<protein>
    <submittedName>
        <fullName evidence="2">Uncharacterized protein</fullName>
    </submittedName>
</protein>
<evidence type="ECO:0000256" key="1">
    <source>
        <dbReference type="SAM" id="Phobius"/>
    </source>
</evidence>
<reference evidence="3" key="1">
    <citation type="submission" date="2015-03" db="EMBL/GenBank/DDBJ databases">
        <authorList>
            <person name="Urmite Genomes"/>
        </authorList>
    </citation>
    <scope>NUCLEOTIDE SEQUENCE [LARGE SCALE GENOMIC DNA]</scope>
    <source>
        <strain evidence="3">FF10</strain>
    </source>
</reference>
<evidence type="ECO:0000313" key="2">
    <source>
        <dbReference type="EMBL" id="CQR25021.1"/>
    </source>
</evidence>
<accession>A0A0E4H539</accession>
<dbReference type="STRING" id="1608583.BN1356_01364"/>
<proteinExistence type="predicted"/>
<gene>
    <name evidence="2" type="ORF">BN1356_01364</name>
</gene>
<organism evidence="2 3">
    <name type="scientific">Streptococcus varani</name>
    <dbReference type="NCBI Taxonomy" id="1608583"/>
    <lineage>
        <taxon>Bacteria</taxon>
        <taxon>Bacillati</taxon>
        <taxon>Bacillota</taxon>
        <taxon>Bacilli</taxon>
        <taxon>Lactobacillales</taxon>
        <taxon>Streptococcaceae</taxon>
        <taxon>Streptococcus</taxon>
    </lineage>
</organism>
<dbReference type="AlphaFoldDB" id="A0A0E4H539"/>
<keyword evidence="1" id="KW-0472">Membrane</keyword>
<keyword evidence="3" id="KW-1185">Reference proteome</keyword>
<keyword evidence="1" id="KW-1133">Transmembrane helix</keyword>
<dbReference type="Proteomes" id="UP000198604">
    <property type="component" value="Unassembled WGS sequence"/>
</dbReference>
<evidence type="ECO:0000313" key="3">
    <source>
        <dbReference type="Proteomes" id="UP000198604"/>
    </source>
</evidence>
<dbReference type="EMBL" id="CTEN01000003">
    <property type="protein sequence ID" value="CQR25021.1"/>
    <property type="molecule type" value="Genomic_DNA"/>
</dbReference>
<keyword evidence="1" id="KW-0812">Transmembrane</keyword>
<feature type="transmembrane region" description="Helical" evidence="1">
    <location>
        <begin position="6"/>
        <end position="27"/>
    </location>
</feature>
<name>A0A0E4H539_9STRE</name>
<sequence>MTMIETILFYILWGVLLSWGLYLNYMIIRDDIRREKECKAEKKREKENTTPLRRSR</sequence>